<keyword evidence="7" id="KW-1185">Reference proteome</keyword>
<proteinExistence type="predicted"/>
<reference evidence="7" key="1">
    <citation type="submission" date="2018-05" db="EMBL/GenBank/DDBJ databases">
        <authorList>
            <person name="Du Z."/>
            <person name="Wang X."/>
        </authorList>
    </citation>
    <scope>NUCLEOTIDE SEQUENCE [LARGE SCALE GENOMIC DNA]</scope>
    <source>
        <strain evidence="7">CQN31</strain>
    </source>
</reference>
<dbReference type="Gene3D" id="3.30.9.10">
    <property type="entry name" value="D-Amino Acid Oxidase, subunit A, domain 2"/>
    <property type="match status" value="1"/>
</dbReference>
<keyword evidence="2" id="KW-0285">Flavoprotein</keyword>
<dbReference type="PANTHER" id="PTHR43004">
    <property type="entry name" value="TRK SYSTEM POTASSIUM UPTAKE PROTEIN"/>
    <property type="match status" value="1"/>
</dbReference>
<dbReference type="GO" id="GO:0071949">
    <property type="term" value="F:FAD binding"/>
    <property type="evidence" value="ECO:0007669"/>
    <property type="project" value="InterPro"/>
</dbReference>
<dbReference type="PRINTS" id="PR00420">
    <property type="entry name" value="RNGMNOXGNASE"/>
</dbReference>
<protein>
    <submittedName>
        <fullName evidence="6">FAD-monooxygenase</fullName>
    </submittedName>
</protein>
<dbReference type="GO" id="GO:0016709">
    <property type="term" value="F:oxidoreductase activity, acting on paired donors, with incorporation or reduction of molecular oxygen, NAD(P)H as one donor, and incorporation of one atom of oxygen"/>
    <property type="evidence" value="ECO:0007669"/>
    <property type="project" value="UniProtKB-ARBA"/>
</dbReference>
<accession>A0A317FNN0</accession>
<dbReference type="Proteomes" id="UP000245765">
    <property type="component" value="Unassembled WGS sequence"/>
</dbReference>
<dbReference type="SUPFAM" id="SSF51905">
    <property type="entry name" value="FAD/NAD(P)-binding domain"/>
    <property type="match status" value="1"/>
</dbReference>
<dbReference type="EMBL" id="QGNA01000001">
    <property type="protein sequence ID" value="PWS39236.1"/>
    <property type="molecule type" value="Genomic_DNA"/>
</dbReference>
<dbReference type="NCBIfam" id="NF004780">
    <property type="entry name" value="PRK06126.1"/>
    <property type="match status" value="1"/>
</dbReference>
<feature type="region of interest" description="Disordered" evidence="4">
    <location>
        <begin position="1"/>
        <end position="20"/>
    </location>
</feature>
<evidence type="ECO:0000313" key="6">
    <source>
        <dbReference type="EMBL" id="PWS39236.1"/>
    </source>
</evidence>
<dbReference type="Pfam" id="PF21274">
    <property type="entry name" value="Rng_hyd_C"/>
    <property type="match status" value="1"/>
</dbReference>
<dbReference type="InterPro" id="IPR002938">
    <property type="entry name" value="FAD-bd"/>
</dbReference>
<dbReference type="Gene3D" id="3.40.30.120">
    <property type="match status" value="1"/>
</dbReference>
<comment type="cofactor">
    <cofactor evidence="1">
        <name>FAD</name>
        <dbReference type="ChEBI" id="CHEBI:57692"/>
    </cofactor>
</comment>
<organism evidence="6 7">
    <name type="scientific">Falsiroseomonas bella</name>
    <dbReference type="NCBI Taxonomy" id="2184016"/>
    <lineage>
        <taxon>Bacteria</taxon>
        <taxon>Pseudomonadati</taxon>
        <taxon>Pseudomonadota</taxon>
        <taxon>Alphaproteobacteria</taxon>
        <taxon>Acetobacterales</taxon>
        <taxon>Roseomonadaceae</taxon>
        <taxon>Falsiroseomonas</taxon>
    </lineage>
</organism>
<dbReference type="PANTHER" id="PTHR43004:SF19">
    <property type="entry name" value="BINDING MONOOXYGENASE, PUTATIVE (JCVI)-RELATED"/>
    <property type="match status" value="1"/>
</dbReference>
<sequence>MRPVASSTRARSVKVPPTSRPIRSLRAISAHPTLSRARALHCGAGASRRKMRRSADCRHAIRWLPWPRARRCPMPQRVPVLIAGGGPVGLTLGIDLAHRGVPALLVEPRHGPTQHPKATLLGARSMELFRRWGLDERVYEACMPQNDAYYIVFCDRLAGHEIHRFASPPVAAIRARDPDAAARWRELAWSPYGKTQIGQQALEPVLLKHAAALSPLTMRHGWRLTAFEDRGDHVLATLEDEAGASEQVEADYLVGCDGGASLVRKTLAIPMVGRGRMRSNLSFLFRSADFLRAHGKGLANLYFCFTPGCYGVFTAIDGRELWNYQFYWADPAREGADDPAAVLHAAMGAPFDFELVGTTHWHHHQSVAAEWRRGRVFLAGDAAHLFVPTGGVGMNTGIGDACDLAWKLWAIREGWAGEKLLDSYEAERKPVAIRNSIISATNSDRIDMVMAETPAFIGEDSARGAAARVRLKQRIAWMSRQFNSAGVHLGYRYADSPAVVPDGTYEPPDDPNQVVPSTWPGSRLPHAWLPDGRSTLDLLGAGFSLIGAGMDAEAPRLLAALCGAGVPVRTQRCDAAVLEGPRLILVRPDGHVGWRGAADPAEPGPIVARLTGRD</sequence>
<evidence type="ECO:0000256" key="1">
    <source>
        <dbReference type="ARBA" id="ARBA00001974"/>
    </source>
</evidence>
<evidence type="ECO:0000256" key="4">
    <source>
        <dbReference type="SAM" id="MobiDB-lite"/>
    </source>
</evidence>
<gene>
    <name evidence="6" type="ORF">DFH01_00815</name>
</gene>
<evidence type="ECO:0000259" key="5">
    <source>
        <dbReference type="Pfam" id="PF01494"/>
    </source>
</evidence>
<dbReference type="Pfam" id="PF01494">
    <property type="entry name" value="FAD_binding_3"/>
    <property type="match status" value="1"/>
</dbReference>
<comment type="caution">
    <text evidence="6">The sequence shown here is derived from an EMBL/GenBank/DDBJ whole genome shotgun (WGS) entry which is preliminary data.</text>
</comment>
<keyword evidence="6" id="KW-0560">Oxidoreductase</keyword>
<feature type="compositionally biased region" description="Polar residues" evidence="4">
    <location>
        <begin position="1"/>
        <end position="10"/>
    </location>
</feature>
<name>A0A317FNN0_9PROT</name>
<evidence type="ECO:0000256" key="3">
    <source>
        <dbReference type="ARBA" id="ARBA00022827"/>
    </source>
</evidence>
<feature type="domain" description="FAD-binding" evidence="5">
    <location>
        <begin position="78"/>
        <end position="433"/>
    </location>
</feature>
<evidence type="ECO:0000256" key="2">
    <source>
        <dbReference type="ARBA" id="ARBA00022630"/>
    </source>
</evidence>
<dbReference type="AlphaFoldDB" id="A0A317FNN0"/>
<evidence type="ECO:0000313" key="7">
    <source>
        <dbReference type="Proteomes" id="UP000245765"/>
    </source>
</evidence>
<dbReference type="Gene3D" id="3.50.50.60">
    <property type="entry name" value="FAD/NAD(P)-binding domain"/>
    <property type="match status" value="1"/>
</dbReference>
<dbReference type="InterPro" id="IPR036188">
    <property type="entry name" value="FAD/NAD-bd_sf"/>
</dbReference>
<keyword evidence="6" id="KW-0503">Monooxygenase</keyword>
<dbReference type="InterPro" id="IPR050641">
    <property type="entry name" value="RIFMO-like"/>
</dbReference>
<keyword evidence="3" id="KW-0274">FAD</keyword>